<organism evidence="7 8">
    <name type="scientific">Papiliotrema laurentii</name>
    <name type="common">Cryptococcus laurentii</name>
    <dbReference type="NCBI Taxonomy" id="5418"/>
    <lineage>
        <taxon>Eukaryota</taxon>
        <taxon>Fungi</taxon>
        <taxon>Dikarya</taxon>
        <taxon>Basidiomycota</taxon>
        <taxon>Agaricomycotina</taxon>
        <taxon>Tremellomycetes</taxon>
        <taxon>Tremellales</taxon>
        <taxon>Rhynchogastremaceae</taxon>
        <taxon>Papiliotrema</taxon>
    </lineage>
</organism>
<comment type="caution">
    <text evidence="7">The sequence shown here is derived from an EMBL/GenBank/DDBJ whole genome shotgun (WGS) entry which is preliminary data.</text>
</comment>
<comment type="subcellular location">
    <subcellularLocation>
        <location evidence="1">Mitochondrion</location>
    </subcellularLocation>
</comment>
<name>A0AAD9CXA9_PAPLA</name>
<dbReference type="PROSITE" id="PS51886">
    <property type="entry name" value="TLDC"/>
    <property type="match status" value="1"/>
</dbReference>
<feature type="region of interest" description="Disordered" evidence="5">
    <location>
        <begin position="1"/>
        <end position="141"/>
    </location>
</feature>
<dbReference type="GO" id="GO:0006979">
    <property type="term" value="P:response to oxidative stress"/>
    <property type="evidence" value="ECO:0007669"/>
    <property type="project" value="TreeGrafter"/>
</dbReference>
<dbReference type="SMART" id="SM00584">
    <property type="entry name" value="TLDc"/>
    <property type="match status" value="1"/>
</dbReference>
<evidence type="ECO:0000259" key="6">
    <source>
        <dbReference type="PROSITE" id="PS51886"/>
    </source>
</evidence>
<dbReference type="GO" id="GO:0005739">
    <property type="term" value="C:mitochondrion"/>
    <property type="evidence" value="ECO:0007669"/>
    <property type="project" value="UniProtKB-SubCell"/>
</dbReference>
<gene>
    <name evidence="7" type="ORF">DB88DRAFT_495085</name>
</gene>
<dbReference type="GO" id="GO:0005634">
    <property type="term" value="C:nucleus"/>
    <property type="evidence" value="ECO:0007669"/>
    <property type="project" value="TreeGrafter"/>
</dbReference>
<protein>
    <recommendedName>
        <fullName evidence="4">Oxidation resistance protein 1</fullName>
    </recommendedName>
</protein>
<comment type="similarity">
    <text evidence="2">Belongs to the OXR1 family.</text>
</comment>
<evidence type="ECO:0000256" key="3">
    <source>
        <dbReference type="ARBA" id="ARBA00023128"/>
    </source>
</evidence>
<accession>A0AAD9CXA9</accession>
<feature type="compositionally biased region" description="Low complexity" evidence="5">
    <location>
        <begin position="1"/>
        <end position="15"/>
    </location>
</feature>
<dbReference type="EMBL" id="JAODAN010000008">
    <property type="protein sequence ID" value="KAK1922449.1"/>
    <property type="molecule type" value="Genomic_DNA"/>
</dbReference>
<feature type="region of interest" description="Disordered" evidence="5">
    <location>
        <begin position="165"/>
        <end position="187"/>
    </location>
</feature>
<evidence type="ECO:0000256" key="2">
    <source>
        <dbReference type="ARBA" id="ARBA00009540"/>
    </source>
</evidence>
<dbReference type="PANTHER" id="PTHR23354:SF62">
    <property type="entry name" value="MUSTARD, ISOFORM V"/>
    <property type="match status" value="1"/>
</dbReference>
<keyword evidence="3" id="KW-0496">Mitochondrion</keyword>
<sequence length="422" mass="46458">MISSQPGPSRPSRQPTPDLLGSSPEFGDFESAHSTHTAAPVAHHQNHHPADRLPTRRPPIDLLSDEPVHDEHSWPTSNARPIHIDLPPRPSEISPDYEPPLRSPHRLSQLSFPGPGSPPQLSDVIFHPTHVPETDHSRPRTAQSKLLNTLATTTKIASKWRSALDRHNFSPPSSATTSHPPSETALPINVNHSTPFNIVDRFEHVYIPPSGAPSYVPEPFDLRHNGGDETCTGTSLMGRREATSPVLDVRLADSIRPHLPPRQRLSPRWTLLFSLDQHGASLATLYRLVDAYAVNHRAAGSVIVVKDGRNNVFGSYINEPVNRREGQYYGGGDSFLFKAQDGEARLFRWTGKNQYFALCEGNLISFGGGAGTYGLILDATFTRNSSATCPTFDNEILCDARPTRSETAIPFECLGLEVWGTQ</sequence>
<evidence type="ECO:0000256" key="5">
    <source>
        <dbReference type="SAM" id="MobiDB-lite"/>
    </source>
</evidence>
<dbReference type="PANTHER" id="PTHR23354">
    <property type="entry name" value="NUCLEOLAR PROTEIN 7/ESTROGEN RECEPTOR COACTIVATOR-RELATED"/>
    <property type="match status" value="1"/>
</dbReference>
<reference evidence="7" key="1">
    <citation type="submission" date="2023-02" db="EMBL/GenBank/DDBJ databases">
        <title>Identification and recombinant expression of a fungal hydrolase from Papiliotrema laurentii that hydrolyzes apple cutin and clears colloidal polyester polyurethane.</title>
        <authorList>
            <consortium name="DOE Joint Genome Institute"/>
            <person name="Roman V.A."/>
            <person name="Bojanowski C."/>
            <person name="Crable B.R."/>
            <person name="Wagner D.N."/>
            <person name="Hung C.S."/>
            <person name="Nadeau L.J."/>
            <person name="Schratz L."/>
            <person name="Haridas S."/>
            <person name="Pangilinan J."/>
            <person name="Lipzen A."/>
            <person name="Na H."/>
            <person name="Yan M."/>
            <person name="Ng V."/>
            <person name="Grigoriev I.V."/>
            <person name="Spatafora J.W."/>
            <person name="Barlow D."/>
            <person name="Biffinger J."/>
            <person name="Kelley-Loughnane N."/>
            <person name="Varaljay V.A."/>
            <person name="Crookes-Goodson W.J."/>
        </authorList>
    </citation>
    <scope>NUCLEOTIDE SEQUENCE</scope>
    <source>
        <strain evidence="7">5307AH</strain>
    </source>
</reference>
<dbReference type="AlphaFoldDB" id="A0AAD9CXA9"/>
<proteinExistence type="inferred from homology"/>
<evidence type="ECO:0000313" key="8">
    <source>
        <dbReference type="Proteomes" id="UP001182556"/>
    </source>
</evidence>
<feature type="domain" description="TLDc" evidence="6">
    <location>
        <begin position="245"/>
        <end position="422"/>
    </location>
</feature>
<feature type="compositionally biased region" description="Low complexity" evidence="5">
    <location>
        <begin position="170"/>
        <end position="184"/>
    </location>
</feature>
<evidence type="ECO:0000256" key="1">
    <source>
        <dbReference type="ARBA" id="ARBA00004173"/>
    </source>
</evidence>
<evidence type="ECO:0000313" key="7">
    <source>
        <dbReference type="EMBL" id="KAK1922449.1"/>
    </source>
</evidence>
<dbReference type="Proteomes" id="UP001182556">
    <property type="component" value="Unassembled WGS sequence"/>
</dbReference>
<dbReference type="InterPro" id="IPR006571">
    <property type="entry name" value="TLDc_dom"/>
</dbReference>
<dbReference type="Pfam" id="PF07534">
    <property type="entry name" value="TLD"/>
    <property type="match status" value="1"/>
</dbReference>
<keyword evidence="8" id="KW-1185">Reference proteome</keyword>
<evidence type="ECO:0000256" key="4">
    <source>
        <dbReference type="ARBA" id="ARBA00040604"/>
    </source>
</evidence>